<sequence>MEIARLQFDWALITAMIERWRPETHTFHLHIGEATITLKDVEVLYGLPIDGIHRLAGFQPVKPTALSGASRLQLTPVRQHQVALHEEITDDSPPEDINSLQFLHHLEWLNDLPGYNWGGAVIAYLYRQLCRSSMGTVRDIVGFIPLLQVWTWEEFLQFQPPLPPLAPDAPPLPFLPLARRWVDWRGHAREVEARHHLPYYRDLLDLLEGAQWDDRCKVDQTYLAWLEAQIEDWDQRYGLILSYPPPDCLDGEHEYMGWYRSVTRLLIGNPVQRAGGRYVPYAGRHEALLGLQMLHHTGEGAAVVYKLGHRVTDLAADTLRCAQEDVRLGYEAAYVTPEEYHHGPQVAFERSRRGRRGQRGMSPLEIGFLVFLPNQVHSPPEFTLKHKGDSICDNLRYYLVGEIAETDWCELRSADAAKIGEDYGRRCEGISALAWSHVWRDGRRSEVCAGAMGNSALAIA</sequence>
<dbReference type="InterPro" id="IPR019557">
    <property type="entry name" value="AminoTfrase-like_pln_mobile"/>
</dbReference>
<dbReference type="RefSeq" id="XP_016453919.1">
    <property type="nucleotide sequence ID" value="XM_016598433.1"/>
</dbReference>
<dbReference type="PANTHER" id="PTHR46033">
    <property type="entry name" value="PROTEIN MAIN-LIKE 2"/>
    <property type="match status" value="1"/>
</dbReference>
<dbReference type="Pfam" id="PF10536">
    <property type="entry name" value="PMD"/>
    <property type="match status" value="2"/>
</dbReference>
<reference evidence="2" key="1">
    <citation type="submission" date="2025-08" db="UniProtKB">
        <authorList>
            <consortium name="RefSeq"/>
        </authorList>
    </citation>
    <scope>IDENTIFICATION</scope>
</reference>
<protein>
    <recommendedName>
        <fullName evidence="1">Aminotransferase-like plant mobile domain-containing protein</fullName>
    </recommendedName>
</protein>
<dbReference type="PANTHER" id="PTHR46033:SF8">
    <property type="entry name" value="PROTEIN MAINTENANCE OF MERISTEMS-LIKE"/>
    <property type="match status" value="1"/>
</dbReference>
<dbReference type="AlphaFoldDB" id="A0A1S3YNU1"/>
<feature type="domain" description="Aminotransferase-like plant mobile" evidence="1">
    <location>
        <begin position="100"/>
        <end position="208"/>
    </location>
</feature>
<dbReference type="PaxDb" id="4097-A0A1S3YNU1"/>
<gene>
    <name evidence="2" type="primary">LOC107778220</name>
</gene>
<dbReference type="GO" id="GO:0010073">
    <property type="term" value="P:meristem maintenance"/>
    <property type="evidence" value="ECO:0007669"/>
    <property type="project" value="InterPro"/>
</dbReference>
<organism evidence="2">
    <name type="scientific">Nicotiana tabacum</name>
    <name type="common">Common tobacco</name>
    <dbReference type="NCBI Taxonomy" id="4097"/>
    <lineage>
        <taxon>Eukaryota</taxon>
        <taxon>Viridiplantae</taxon>
        <taxon>Streptophyta</taxon>
        <taxon>Embryophyta</taxon>
        <taxon>Tracheophyta</taxon>
        <taxon>Spermatophyta</taxon>
        <taxon>Magnoliopsida</taxon>
        <taxon>eudicotyledons</taxon>
        <taxon>Gunneridae</taxon>
        <taxon>Pentapetalae</taxon>
        <taxon>asterids</taxon>
        <taxon>lamiids</taxon>
        <taxon>Solanales</taxon>
        <taxon>Solanaceae</taxon>
        <taxon>Nicotianoideae</taxon>
        <taxon>Nicotianeae</taxon>
        <taxon>Nicotiana</taxon>
    </lineage>
</organism>
<name>A0A1S3YNU1_TOBAC</name>
<evidence type="ECO:0000313" key="2">
    <source>
        <dbReference type="RefSeq" id="XP_016453919.1"/>
    </source>
</evidence>
<feature type="domain" description="Aminotransferase-like plant mobile" evidence="1">
    <location>
        <begin position="5"/>
        <end position="52"/>
    </location>
</feature>
<accession>A0A1S3YNU1</accession>
<evidence type="ECO:0000259" key="1">
    <source>
        <dbReference type="Pfam" id="PF10536"/>
    </source>
</evidence>
<dbReference type="InterPro" id="IPR044824">
    <property type="entry name" value="MAIN-like"/>
</dbReference>
<dbReference type="KEGG" id="nta:107778220"/>
<dbReference type="OrthoDB" id="1704638at2759"/>
<proteinExistence type="predicted"/>